<evidence type="ECO:0000313" key="7">
    <source>
        <dbReference type="Proteomes" id="UP000322499"/>
    </source>
</evidence>
<dbReference type="GO" id="GO:0003700">
    <property type="term" value="F:DNA-binding transcription factor activity"/>
    <property type="evidence" value="ECO:0007669"/>
    <property type="project" value="InterPro"/>
</dbReference>
<evidence type="ECO:0000256" key="1">
    <source>
        <dbReference type="ARBA" id="ARBA00009437"/>
    </source>
</evidence>
<dbReference type="AlphaFoldDB" id="A0A5S5CQ35"/>
<dbReference type="GO" id="GO:0032993">
    <property type="term" value="C:protein-DNA complex"/>
    <property type="evidence" value="ECO:0007669"/>
    <property type="project" value="TreeGrafter"/>
</dbReference>
<reference evidence="6 7" key="1">
    <citation type="submission" date="2019-07" db="EMBL/GenBank/DDBJ databases">
        <title>Genomic Encyclopedia of Archaeal and Bacterial Type Strains, Phase II (KMG-II): from individual species to whole genera.</title>
        <authorList>
            <person name="Goeker M."/>
        </authorList>
    </citation>
    <scope>NUCLEOTIDE SEQUENCE [LARGE SCALE GENOMIC DNA]</scope>
    <source>
        <strain evidence="6 7">DSM 46842</strain>
    </source>
</reference>
<protein>
    <submittedName>
        <fullName evidence="6">DNA-binding transcriptional LysR family regulator</fullName>
    </submittedName>
</protein>
<dbReference type="CDD" id="cd00090">
    <property type="entry name" value="HTH_ARSR"/>
    <property type="match status" value="1"/>
</dbReference>
<evidence type="ECO:0000259" key="5">
    <source>
        <dbReference type="PROSITE" id="PS50931"/>
    </source>
</evidence>
<dbReference type="InterPro" id="IPR011991">
    <property type="entry name" value="ArsR-like_HTH"/>
</dbReference>
<dbReference type="SUPFAM" id="SSF53850">
    <property type="entry name" value="Periplasmic binding protein-like II"/>
    <property type="match status" value="1"/>
</dbReference>
<sequence>MDVPGLWERVDPAQLLLLRELAEHGSVTAAARATGRTPSAVSQQLKVLQRRVGVPLVERAGRGVRLTDAGRALAGIAAGVATALAVAETDWAGYRGGAGGTVRLAVFHSAGELLVPGLLDRLATAPQITLETYDEDVSQDDFAALTAGYDIVVAHRSDDVLPPDRGGIEVRTLLREPLDVALPLDHPLARRDRVRPLDVIGEQWIAPPAGFPIDRVLTAIAARAGEPVRVVRRTTHLPLMEKLVAGGHGVALLPRHTTRDRAAGRLALVPLADLRAGRIVEALARPDKAARRAVQVVLAALLEEAGPYRDRAGAGPGPVRPG</sequence>
<dbReference type="PROSITE" id="PS50931">
    <property type="entry name" value="HTH_LYSR"/>
    <property type="match status" value="1"/>
</dbReference>
<dbReference type="PANTHER" id="PTHR30346">
    <property type="entry name" value="TRANSCRIPTIONAL DUAL REGULATOR HCAR-RELATED"/>
    <property type="match status" value="1"/>
</dbReference>
<keyword evidence="2" id="KW-0805">Transcription regulation</keyword>
<dbReference type="SUPFAM" id="SSF46785">
    <property type="entry name" value="Winged helix' DNA-binding domain"/>
    <property type="match status" value="1"/>
</dbReference>
<dbReference type="Gene3D" id="3.40.190.10">
    <property type="entry name" value="Periplasmic binding protein-like II"/>
    <property type="match status" value="2"/>
</dbReference>
<dbReference type="EMBL" id="VNHW01000019">
    <property type="protein sequence ID" value="TYP82707.1"/>
    <property type="molecule type" value="Genomic_DNA"/>
</dbReference>
<feature type="domain" description="HTH lysR-type" evidence="5">
    <location>
        <begin position="10"/>
        <end position="67"/>
    </location>
</feature>
<keyword evidence="4" id="KW-0804">Transcription</keyword>
<dbReference type="CDD" id="cd05466">
    <property type="entry name" value="PBP2_LTTR_substrate"/>
    <property type="match status" value="1"/>
</dbReference>
<dbReference type="PANTHER" id="PTHR30346:SF29">
    <property type="entry name" value="LYSR SUBSTRATE-BINDING"/>
    <property type="match status" value="1"/>
</dbReference>
<dbReference type="InterPro" id="IPR036388">
    <property type="entry name" value="WH-like_DNA-bd_sf"/>
</dbReference>
<comment type="caution">
    <text evidence="6">The sequence shown here is derived from an EMBL/GenBank/DDBJ whole genome shotgun (WGS) entry which is preliminary data.</text>
</comment>
<dbReference type="RefSeq" id="WP_166535029.1">
    <property type="nucleotide sequence ID" value="NZ_VNHW01000019.1"/>
</dbReference>
<evidence type="ECO:0000256" key="3">
    <source>
        <dbReference type="ARBA" id="ARBA00023125"/>
    </source>
</evidence>
<dbReference type="Pfam" id="PF03466">
    <property type="entry name" value="LysR_substrate"/>
    <property type="match status" value="1"/>
</dbReference>
<dbReference type="Gene3D" id="1.10.10.10">
    <property type="entry name" value="Winged helix-like DNA-binding domain superfamily/Winged helix DNA-binding domain"/>
    <property type="match status" value="1"/>
</dbReference>
<dbReference type="InterPro" id="IPR005119">
    <property type="entry name" value="LysR_subst-bd"/>
</dbReference>
<evidence type="ECO:0000256" key="4">
    <source>
        <dbReference type="ARBA" id="ARBA00023163"/>
    </source>
</evidence>
<gene>
    <name evidence="6" type="ORF">BD833_11930</name>
</gene>
<dbReference type="GO" id="GO:0003677">
    <property type="term" value="F:DNA binding"/>
    <property type="evidence" value="ECO:0007669"/>
    <property type="project" value="UniProtKB-KW"/>
</dbReference>
<evidence type="ECO:0000313" key="6">
    <source>
        <dbReference type="EMBL" id="TYP82707.1"/>
    </source>
</evidence>
<dbReference type="Proteomes" id="UP000322499">
    <property type="component" value="Unassembled WGS sequence"/>
</dbReference>
<proteinExistence type="inferred from homology"/>
<dbReference type="InterPro" id="IPR000847">
    <property type="entry name" value="LysR_HTH_N"/>
</dbReference>
<dbReference type="Pfam" id="PF00126">
    <property type="entry name" value="HTH_1"/>
    <property type="match status" value="1"/>
</dbReference>
<organism evidence="6 7">
    <name type="scientific">Blastococcus xanthinilyticus</name>
    <dbReference type="NCBI Taxonomy" id="1564164"/>
    <lineage>
        <taxon>Bacteria</taxon>
        <taxon>Bacillati</taxon>
        <taxon>Actinomycetota</taxon>
        <taxon>Actinomycetes</taxon>
        <taxon>Geodermatophilales</taxon>
        <taxon>Geodermatophilaceae</taxon>
        <taxon>Blastococcus</taxon>
    </lineage>
</organism>
<comment type="similarity">
    <text evidence="1">Belongs to the LysR transcriptional regulatory family.</text>
</comment>
<keyword evidence="3 6" id="KW-0238">DNA-binding</keyword>
<keyword evidence="7" id="KW-1185">Reference proteome</keyword>
<name>A0A5S5CQ35_9ACTN</name>
<dbReference type="InterPro" id="IPR036390">
    <property type="entry name" value="WH_DNA-bd_sf"/>
</dbReference>
<accession>A0A5S5CQ35</accession>
<evidence type="ECO:0000256" key="2">
    <source>
        <dbReference type="ARBA" id="ARBA00023015"/>
    </source>
</evidence>